<evidence type="ECO:0000313" key="8">
    <source>
        <dbReference type="EMBL" id="KAF1920515.1"/>
    </source>
</evidence>
<evidence type="ECO:0000256" key="2">
    <source>
        <dbReference type="ARBA" id="ARBA00022692"/>
    </source>
</evidence>
<evidence type="ECO:0000256" key="5">
    <source>
        <dbReference type="ARBA" id="ARBA00038359"/>
    </source>
</evidence>
<feature type="transmembrane region" description="Helical" evidence="6">
    <location>
        <begin position="6"/>
        <end position="28"/>
    </location>
</feature>
<dbReference type="InterPro" id="IPR052337">
    <property type="entry name" value="SAT4-like"/>
</dbReference>
<gene>
    <name evidence="8" type="ORF">BDU57DRAFT_17421</name>
</gene>
<feature type="transmembrane region" description="Helical" evidence="6">
    <location>
        <begin position="134"/>
        <end position="157"/>
    </location>
</feature>
<comment type="subcellular location">
    <subcellularLocation>
        <location evidence="1">Membrane</location>
        <topology evidence="1">Multi-pass membrane protein</topology>
    </subcellularLocation>
</comment>
<dbReference type="OrthoDB" id="2988756at2759"/>
<keyword evidence="2 6" id="KW-0812">Transmembrane</keyword>
<keyword evidence="4 6" id="KW-0472">Membrane</keyword>
<organism evidence="8 9">
    <name type="scientific">Ampelomyces quisqualis</name>
    <name type="common">Powdery mildew agent</name>
    <dbReference type="NCBI Taxonomy" id="50730"/>
    <lineage>
        <taxon>Eukaryota</taxon>
        <taxon>Fungi</taxon>
        <taxon>Dikarya</taxon>
        <taxon>Ascomycota</taxon>
        <taxon>Pezizomycotina</taxon>
        <taxon>Dothideomycetes</taxon>
        <taxon>Pleosporomycetidae</taxon>
        <taxon>Pleosporales</taxon>
        <taxon>Pleosporineae</taxon>
        <taxon>Phaeosphaeriaceae</taxon>
        <taxon>Ampelomyces</taxon>
    </lineage>
</organism>
<feature type="transmembrane region" description="Helical" evidence="6">
    <location>
        <begin position="211"/>
        <end position="230"/>
    </location>
</feature>
<dbReference type="AlphaFoldDB" id="A0A6A5QXL4"/>
<evidence type="ECO:0000256" key="6">
    <source>
        <dbReference type="SAM" id="Phobius"/>
    </source>
</evidence>
<proteinExistence type="inferred from homology"/>
<dbReference type="Pfam" id="PF20684">
    <property type="entry name" value="Fung_rhodopsin"/>
    <property type="match status" value="1"/>
</dbReference>
<evidence type="ECO:0000313" key="9">
    <source>
        <dbReference type="Proteomes" id="UP000800096"/>
    </source>
</evidence>
<accession>A0A6A5QXL4</accession>
<evidence type="ECO:0000256" key="3">
    <source>
        <dbReference type="ARBA" id="ARBA00022989"/>
    </source>
</evidence>
<feature type="domain" description="Rhodopsin" evidence="7">
    <location>
        <begin position="25"/>
        <end position="266"/>
    </location>
</feature>
<dbReference type="InterPro" id="IPR049326">
    <property type="entry name" value="Rhodopsin_dom_fungi"/>
</dbReference>
<evidence type="ECO:0000259" key="7">
    <source>
        <dbReference type="Pfam" id="PF20684"/>
    </source>
</evidence>
<sequence length="341" mass="38494">MADDSDSWVALYVCLILALTLIATRLFLRRLRHQSFSRGDYWCMAAAVFILTRLVANHFLLVYGSTRTLTQMERTALMRGPEDELSKKIAGSKLVLCTRTLLVCVLWSAKMAVLDLLASLIVRLPFELRLLYSFWAVLFATFIASIVTTFSSCAPIRLHWQIDPDPGNCVIGSAWIYTYEFSNIATDALLMALSFTLVLSVRIPKMQKFRILSLFGVGALLIAISVVRILEGRISRTQAGHTLWASLEVFFATLVAVIPTIYALVRNKRKDTGYTYDENEVTIRGRGDRTQSAVMAEGDNDKYTARIWTELEDGQFREDNTSASKILVHEEWEIERSGPNT</sequence>
<dbReference type="PANTHER" id="PTHR33048:SF166">
    <property type="entry name" value="PTH11-LIKE INTEGRAL MEMBRANE PROTEIN"/>
    <property type="match status" value="1"/>
</dbReference>
<feature type="transmembrane region" description="Helical" evidence="6">
    <location>
        <begin position="100"/>
        <end position="122"/>
    </location>
</feature>
<feature type="transmembrane region" description="Helical" evidence="6">
    <location>
        <begin position="40"/>
        <end position="63"/>
    </location>
</feature>
<feature type="transmembrane region" description="Helical" evidence="6">
    <location>
        <begin position="242"/>
        <end position="265"/>
    </location>
</feature>
<evidence type="ECO:0000256" key="1">
    <source>
        <dbReference type="ARBA" id="ARBA00004141"/>
    </source>
</evidence>
<keyword evidence="3 6" id="KW-1133">Transmembrane helix</keyword>
<dbReference type="EMBL" id="ML979132">
    <property type="protein sequence ID" value="KAF1920515.1"/>
    <property type="molecule type" value="Genomic_DNA"/>
</dbReference>
<name>A0A6A5QXL4_AMPQU</name>
<protein>
    <recommendedName>
        <fullName evidence="7">Rhodopsin domain-containing protein</fullName>
    </recommendedName>
</protein>
<reference evidence="8" key="1">
    <citation type="journal article" date="2020" name="Stud. Mycol.">
        <title>101 Dothideomycetes genomes: a test case for predicting lifestyles and emergence of pathogens.</title>
        <authorList>
            <person name="Haridas S."/>
            <person name="Albert R."/>
            <person name="Binder M."/>
            <person name="Bloem J."/>
            <person name="Labutti K."/>
            <person name="Salamov A."/>
            <person name="Andreopoulos B."/>
            <person name="Baker S."/>
            <person name="Barry K."/>
            <person name="Bills G."/>
            <person name="Bluhm B."/>
            <person name="Cannon C."/>
            <person name="Castanera R."/>
            <person name="Culley D."/>
            <person name="Daum C."/>
            <person name="Ezra D."/>
            <person name="Gonzalez J."/>
            <person name="Henrissat B."/>
            <person name="Kuo A."/>
            <person name="Liang C."/>
            <person name="Lipzen A."/>
            <person name="Lutzoni F."/>
            <person name="Magnuson J."/>
            <person name="Mondo S."/>
            <person name="Nolan M."/>
            <person name="Ohm R."/>
            <person name="Pangilinan J."/>
            <person name="Park H.-J."/>
            <person name="Ramirez L."/>
            <person name="Alfaro M."/>
            <person name="Sun H."/>
            <person name="Tritt A."/>
            <person name="Yoshinaga Y."/>
            <person name="Zwiers L.-H."/>
            <person name="Turgeon B."/>
            <person name="Goodwin S."/>
            <person name="Spatafora J."/>
            <person name="Crous P."/>
            <person name="Grigoriev I."/>
        </authorList>
    </citation>
    <scope>NUCLEOTIDE SEQUENCE</scope>
    <source>
        <strain evidence="8">HMLAC05119</strain>
    </source>
</reference>
<evidence type="ECO:0000256" key="4">
    <source>
        <dbReference type="ARBA" id="ARBA00023136"/>
    </source>
</evidence>
<dbReference type="PANTHER" id="PTHR33048">
    <property type="entry name" value="PTH11-LIKE INTEGRAL MEMBRANE PROTEIN (AFU_ORTHOLOGUE AFUA_5G11245)"/>
    <property type="match status" value="1"/>
</dbReference>
<keyword evidence="9" id="KW-1185">Reference proteome</keyword>
<comment type="similarity">
    <text evidence="5">Belongs to the SAT4 family.</text>
</comment>
<dbReference type="Proteomes" id="UP000800096">
    <property type="component" value="Unassembled WGS sequence"/>
</dbReference>
<dbReference type="GO" id="GO:0016020">
    <property type="term" value="C:membrane"/>
    <property type="evidence" value="ECO:0007669"/>
    <property type="project" value="UniProtKB-SubCell"/>
</dbReference>